<proteinExistence type="predicted"/>
<accession>A0A0A9G192</accession>
<dbReference type="AlphaFoldDB" id="A0A0A9G192"/>
<organism evidence="1">
    <name type="scientific">Arundo donax</name>
    <name type="common">Giant reed</name>
    <name type="synonym">Donax arundinaceus</name>
    <dbReference type="NCBI Taxonomy" id="35708"/>
    <lineage>
        <taxon>Eukaryota</taxon>
        <taxon>Viridiplantae</taxon>
        <taxon>Streptophyta</taxon>
        <taxon>Embryophyta</taxon>
        <taxon>Tracheophyta</taxon>
        <taxon>Spermatophyta</taxon>
        <taxon>Magnoliopsida</taxon>
        <taxon>Liliopsida</taxon>
        <taxon>Poales</taxon>
        <taxon>Poaceae</taxon>
        <taxon>PACMAD clade</taxon>
        <taxon>Arundinoideae</taxon>
        <taxon>Arundineae</taxon>
        <taxon>Arundo</taxon>
    </lineage>
</organism>
<evidence type="ECO:0000313" key="1">
    <source>
        <dbReference type="EMBL" id="JAE16306.1"/>
    </source>
</evidence>
<dbReference type="EMBL" id="GBRH01181590">
    <property type="protein sequence ID" value="JAE16306.1"/>
    <property type="molecule type" value="Transcribed_RNA"/>
</dbReference>
<sequence>MQSFSDAAQFSQANYSRVLFFGTRFSRGNEGRNGTKR</sequence>
<name>A0A0A9G192_ARUDO</name>
<protein>
    <submittedName>
        <fullName evidence="1">Uncharacterized protein</fullName>
    </submittedName>
</protein>
<reference evidence="1" key="1">
    <citation type="submission" date="2014-09" db="EMBL/GenBank/DDBJ databases">
        <authorList>
            <person name="Magalhaes I.L.F."/>
            <person name="Oliveira U."/>
            <person name="Santos F.R."/>
            <person name="Vidigal T.H.D.A."/>
            <person name="Brescovit A.D."/>
            <person name="Santos A.J."/>
        </authorList>
    </citation>
    <scope>NUCLEOTIDE SEQUENCE</scope>
    <source>
        <tissue evidence="1">Shoot tissue taken approximately 20 cm above the soil surface</tissue>
    </source>
</reference>
<reference evidence="1" key="2">
    <citation type="journal article" date="2015" name="Data Brief">
        <title>Shoot transcriptome of the giant reed, Arundo donax.</title>
        <authorList>
            <person name="Barrero R.A."/>
            <person name="Guerrero F.D."/>
            <person name="Moolhuijzen P."/>
            <person name="Goolsby J.A."/>
            <person name="Tidwell J."/>
            <person name="Bellgard S.E."/>
            <person name="Bellgard M.I."/>
        </authorList>
    </citation>
    <scope>NUCLEOTIDE SEQUENCE</scope>
    <source>
        <tissue evidence="1">Shoot tissue taken approximately 20 cm above the soil surface</tissue>
    </source>
</reference>